<dbReference type="EMBL" id="BMHP01000004">
    <property type="protein sequence ID" value="GGD88866.1"/>
    <property type="molecule type" value="Genomic_DNA"/>
</dbReference>
<gene>
    <name evidence="3" type="ORF">GCM10010911_54320</name>
</gene>
<feature type="coiled-coil region" evidence="1">
    <location>
        <begin position="501"/>
        <end position="528"/>
    </location>
</feature>
<evidence type="ECO:0000256" key="2">
    <source>
        <dbReference type="SAM" id="MobiDB-lite"/>
    </source>
</evidence>
<dbReference type="Gene3D" id="3.40.190.10">
    <property type="entry name" value="Periplasmic binding protein-like II"/>
    <property type="match status" value="1"/>
</dbReference>
<dbReference type="SUPFAM" id="SSF53850">
    <property type="entry name" value="Periplasmic binding protein-like II"/>
    <property type="match status" value="1"/>
</dbReference>
<dbReference type="PANTHER" id="PTHR43649">
    <property type="entry name" value="ARABINOSE-BINDING PROTEIN-RELATED"/>
    <property type="match status" value="1"/>
</dbReference>
<reference evidence="3" key="2">
    <citation type="submission" date="2020-09" db="EMBL/GenBank/DDBJ databases">
        <authorList>
            <person name="Sun Q."/>
            <person name="Zhou Y."/>
        </authorList>
    </citation>
    <scope>NUCLEOTIDE SEQUENCE</scope>
    <source>
        <strain evidence="3">CGMCC 1.15178</strain>
    </source>
</reference>
<evidence type="ECO:0000256" key="1">
    <source>
        <dbReference type="SAM" id="Coils"/>
    </source>
</evidence>
<reference evidence="3" key="1">
    <citation type="journal article" date="2014" name="Int. J. Syst. Evol. Microbiol.">
        <title>Complete genome sequence of Corynebacterium casei LMG S-19264T (=DSM 44701T), isolated from a smear-ripened cheese.</title>
        <authorList>
            <consortium name="US DOE Joint Genome Institute (JGI-PGF)"/>
            <person name="Walter F."/>
            <person name="Albersmeier A."/>
            <person name="Kalinowski J."/>
            <person name="Ruckert C."/>
        </authorList>
    </citation>
    <scope>NUCLEOTIDE SEQUENCE</scope>
    <source>
        <strain evidence="3">CGMCC 1.15178</strain>
    </source>
</reference>
<dbReference type="PROSITE" id="PS51257">
    <property type="entry name" value="PROKAR_LIPOPROTEIN"/>
    <property type="match status" value="1"/>
</dbReference>
<evidence type="ECO:0000313" key="3">
    <source>
        <dbReference type="EMBL" id="GGD88866.1"/>
    </source>
</evidence>
<accession>A0A916ZD46</accession>
<protein>
    <recommendedName>
        <fullName evidence="5">ABC-type glycerol-3-phosphate transport system, substrate-binding protein</fullName>
    </recommendedName>
</protein>
<proteinExistence type="predicted"/>
<evidence type="ECO:0008006" key="5">
    <source>
        <dbReference type="Google" id="ProtNLM"/>
    </source>
</evidence>
<feature type="region of interest" description="Disordered" evidence="2">
    <location>
        <begin position="26"/>
        <end position="53"/>
    </location>
</feature>
<keyword evidence="1" id="KW-0175">Coiled coil</keyword>
<keyword evidence="4" id="KW-1185">Reference proteome</keyword>
<name>A0A916ZD46_9BACL</name>
<dbReference type="AlphaFoldDB" id="A0A916ZD46"/>
<dbReference type="InterPro" id="IPR050490">
    <property type="entry name" value="Bact_solute-bd_prot1"/>
</dbReference>
<dbReference type="Pfam" id="PF01547">
    <property type="entry name" value="SBP_bac_1"/>
    <property type="match status" value="1"/>
</dbReference>
<comment type="caution">
    <text evidence="3">The sequence shown here is derived from an EMBL/GenBank/DDBJ whole genome shotgun (WGS) entry which is preliminary data.</text>
</comment>
<dbReference type="PANTHER" id="PTHR43649:SF12">
    <property type="entry name" value="DIACETYLCHITOBIOSE BINDING PROTEIN DASA"/>
    <property type="match status" value="1"/>
</dbReference>
<organism evidence="3 4">
    <name type="scientific">Paenibacillus nasutitermitis</name>
    <dbReference type="NCBI Taxonomy" id="1652958"/>
    <lineage>
        <taxon>Bacteria</taxon>
        <taxon>Bacillati</taxon>
        <taxon>Bacillota</taxon>
        <taxon>Bacilli</taxon>
        <taxon>Bacillales</taxon>
        <taxon>Paenibacillaceae</taxon>
        <taxon>Paenibacillus</taxon>
    </lineage>
</organism>
<evidence type="ECO:0000313" key="4">
    <source>
        <dbReference type="Proteomes" id="UP000612456"/>
    </source>
</evidence>
<sequence>MGIKQRMGSMLISIGLVSGLLTGCTGSSNDPSGNPGNTGGTATDSASNESATKGALKRTLRVVTFMEEDWGDQLRVAIENYKAVQPNAKIELESMPYQNYAEAIKAQMVGGISADLIQAEPAMTSAFESADGMLALDEYLDQPNPYSNTGKSWKEDFIAPFLDSSRNAAGQAKIVPWSLVWVGLVYNKDAYAKAGIAEPPATWNDFLTANEKLKTAGYQPFYTAIKNNDAQTWWMFQTMLNALFRPKTEQINLRHAEGWKYAYDDPNSTNGEILTVDELYVAFKKGLIDPAKAPEYRKALELMLQMEPHFNDNLLTADGSEIDPKFLSQTTAQKYTGTFGFGSLDSELAKLEQEGKSDNVFKWDAVNFPSITSDNAAELTAGGLNPLSGLRNGWVVSGKSEQSELAIDFLRFLTAADQVSKLYEVKREKRDNSLQPDASAVADVKYAGEAKKVDAALKYAELPIYGFGSPPVFDTGKDFEEFLSQWQGLWSKKLTIDEFLKKRSDSNLAALERNMKQFADQVDQAFIDSELN</sequence>
<dbReference type="Proteomes" id="UP000612456">
    <property type="component" value="Unassembled WGS sequence"/>
</dbReference>
<dbReference type="InterPro" id="IPR006059">
    <property type="entry name" value="SBP"/>
</dbReference>
<dbReference type="RefSeq" id="WP_188996945.1">
    <property type="nucleotide sequence ID" value="NZ_BMHP01000004.1"/>
</dbReference>
<feature type="compositionally biased region" description="Polar residues" evidence="2">
    <location>
        <begin position="26"/>
        <end position="51"/>
    </location>
</feature>